<reference evidence="2" key="1">
    <citation type="journal article" date="2011" name="Nat. Genet.">
        <title>The Arabidopsis lyrata genome sequence and the basis of rapid genome size change.</title>
        <authorList>
            <person name="Hu T.T."/>
            <person name="Pattyn P."/>
            <person name="Bakker E.G."/>
            <person name="Cao J."/>
            <person name="Cheng J.-F."/>
            <person name="Clark R.M."/>
            <person name="Fahlgren N."/>
            <person name="Fawcett J.A."/>
            <person name="Grimwood J."/>
            <person name="Gundlach H."/>
            <person name="Haberer G."/>
            <person name="Hollister J.D."/>
            <person name="Ossowski S."/>
            <person name="Ottilar R.P."/>
            <person name="Salamov A.A."/>
            <person name="Schneeberger K."/>
            <person name="Spannagl M."/>
            <person name="Wang X."/>
            <person name="Yang L."/>
            <person name="Nasrallah M.E."/>
            <person name="Bergelson J."/>
            <person name="Carrington J.C."/>
            <person name="Gaut B.S."/>
            <person name="Schmutz J."/>
            <person name="Mayer K.F.X."/>
            <person name="Van de Peer Y."/>
            <person name="Grigoriev I.V."/>
            <person name="Nordborg M."/>
            <person name="Weigel D."/>
            <person name="Guo Y.-L."/>
        </authorList>
    </citation>
    <scope>NUCLEOTIDE SEQUENCE [LARGE SCALE GENOMIC DNA]</scope>
    <source>
        <strain evidence="2">cv. MN47</strain>
    </source>
</reference>
<proteinExistence type="predicted"/>
<accession>D7KAM0</accession>
<evidence type="ECO:0000313" key="1">
    <source>
        <dbReference type="EMBL" id="EFH66964.1"/>
    </source>
</evidence>
<dbReference type="EMBL" id="GL348713">
    <property type="protein sequence ID" value="EFH66964.1"/>
    <property type="molecule type" value="Genomic_DNA"/>
</dbReference>
<name>D7KAM0_ARALL</name>
<evidence type="ECO:0000313" key="2">
    <source>
        <dbReference type="Proteomes" id="UP000008694"/>
    </source>
</evidence>
<keyword evidence="2" id="KW-1185">Reference proteome</keyword>
<dbReference type="Gramene" id="scaffold_103011.1">
    <property type="protein sequence ID" value="scaffold_103011.1"/>
    <property type="gene ID" value="scaffold_103011.1"/>
</dbReference>
<organism evidence="2">
    <name type="scientific">Arabidopsis lyrata subsp. lyrata</name>
    <name type="common">Lyre-leaved rock-cress</name>
    <dbReference type="NCBI Taxonomy" id="81972"/>
    <lineage>
        <taxon>Eukaryota</taxon>
        <taxon>Viridiplantae</taxon>
        <taxon>Streptophyta</taxon>
        <taxon>Embryophyta</taxon>
        <taxon>Tracheophyta</taxon>
        <taxon>Spermatophyta</taxon>
        <taxon>Magnoliopsida</taxon>
        <taxon>eudicotyledons</taxon>
        <taxon>Gunneridae</taxon>
        <taxon>Pentapetalae</taxon>
        <taxon>rosids</taxon>
        <taxon>malvids</taxon>
        <taxon>Brassicales</taxon>
        <taxon>Brassicaceae</taxon>
        <taxon>Camelineae</taxon>
        <taxon>Arabidopsis</taxon>
    </lineage>
</organism>
<sequence>MSFPHGHRISSSSPPTRLQCLHLSLISSSLADFDLKIAKKIDFGQRRERKSILMPKNTMRGRCTEIDNFSSKKAQPDNLFFHLYNLQVEIRGFPSIGSTYNPCSKTRPRRPITRRLVARRQGTDRIRVKSDQKSEILKKLDFLFF</sequence>
<gene>
    <name evidence="1" type="ORF">ARALYDRAFT_890217</name>
</gene>
<protein>
    <submittedName>
        <fullName evidence="1">Predicted protein</fullName>
    </submittedName>
</protein>
<dbReference type="HOGENOM" id="CLU_1789465_0_0_1"/>
<dbReference type="AlphaFoldDB" id="D7KAM0"/>
<dbReference type="Proteomes" id="UP000008694">
    <property type="component" value="Unassembled WGS sequence"/>
</dbReference>